<name>A0A248UNC0_9HYPH</name>
<reference evidence="1 2" key="1">
    <citation type="submission" date="2017-07" db="EMBL/GenBank/DDBJ databases">
        <title>Phylogenetic study on the rhizospheric bacterium Ochrobactrum sp. A44.</title>
        <authorList>
            <person name="Krzyzanowska D.M."/>
            <person name="Ossowicki A."/>
            <person name="Rajewska M."/>
            <person name="Maciag T."/>
            <person name="Kaczynski Z."/>
            <person name="Czerwicka M."/>
            <person name="Jafra S."/>
        </authorList>
    </citation>
    <scope>NUCLEOTIDE SEQUENCE [LARGE SCALE GENOMIC DNA]</scope>
    <source>
        <strain evidence="1 2">A44</strain>
        <plasmid evidence="1 2">unnamed1</plasmid>
    </source>
</reference>
<keyword evidence="1" id="KW-0614">Plasmid</keyword>
<sequence length="75" mass="8510">MRIDRALKPMFCATDCDHGFINVPLVTRCWPIPADTIRKMLPETVDQSLTVSQLTMTPRLASRFSTSAMLRATRK</sequence>
<evidence type="ECO:0000313" key="2">
    <source>
        <dbReference type="Proteomes" id="UP000215256"/>
    </source>
</evidence>
<proteinExistence type="predicted"/>
<organism evidence="1 2">
    <name type="scientific">Ochrobactrum quorumnocens</name>
    <dbReference type="NCBI Taxonomy" id="271865"/>
    <lineage>
        <taxon>Bacteria</taxon>
        <taxon>Pseudomonadati</taxon>
        <taxon>Pseudomonadota</taxon>
        <taxon>Alphaproteobacteria</taxon>
        <taxon>Hyphomicrobiales</taxon>
        <taxon>Brucellaceae</taxon>
        <taxon>Brucella/Ochrobactrum group</taxon>
        <taxon>Ochrobactrum</taxon>
    </lineage>
</organism>
<dbReference type="AlphaFoldDB" id="A0A248UNC0"/>
<geneLocation type="plasmid" evidence="1 2">
    <name>unnamed1</name>
</geneLocation>
<dbReference type="KEGG" id="och:CES85_3544"/>
<protein>
    <submittedName>
        <fullName evidence="1">Uncharacterized protein</fullName>
    </submittedName>
</protein>
<dbReference type="EMBL" id="CP022605">
    <property type="protein sequence ID" value="ASV88347.1"/>
    <property type="molecule type" value="Genomic_DNA"/>
</dbReference>
<gene>
    <name evidence="1" type="ORF">CES85_3544</name>
</gene>
<dbReference type="Proteomes" id="UP000215256">
    <property type="component" value="Plasmid unnamed1"/>
</dbReference>
<accession>A0A248UNC0</accession>
<evidence type="ECO:0000313" key="1">
    <source>
        <dbReference type="EMBL" id="ASV88347.1"/>
    </source>
</evidence>